<sequence>MTFNALQHRIPTMMKLSGKPEVSEGDSLFCYNCFLYLDSGDIFCIIDRVVISALQKMTRGVAWENLDILVVDMPPGPGDGQLTISQRLQLSASLIDFSDLLTCTLIVSTPHGIALIDARRGANIFYKVEVLILGVIENMSCFKCSHCGEPSYIFGSEGACRTADDMDMEFLGEIY</sequence>
<dbReference type="Proteomes" id="UP000541444">
    <property type="component" value="Unassembled WGS sequence"/>
</dbReference>
<dbReference type="SUPFAM" id="SSF52540">
    <property type="entry name" value="P-loop containing nucleoside triphosphate hydrolases"/>
    <property type="match status" value="1"/>
</dbReference>
<dbReference type="AlphaFoldDB" id="A0A7J7KWT5"/>
<dbReference type="GO" id="GO:0005739">
    <property type="term" value="C:mitochondrion"/>
    <property type="evidence" value="ECO:0007669"/>
    <property type="project" value="TreeGrafter"/>
</dbReference>
<keyword evidence="2" id="KW-0067">ATP-binding</keyword>
<gene>
    <name evidence="3" type="ORF">GIB67_002115</name>
</gene>
<dbReference type="Gene3D" id="3.40.50.300">
    <property type="entry name" value="P-loop containing nucleotide triphosphate hydrolases"/>
    <property type="match status" value="1"/>
</dbReference>
<comment type="caution">
    <text evidence="3">The sequence shown here is derived from an EMBL/GenBank/DDBJ whole genome shotgun (WGS) entry which is preliminary data.</text>
</comment>
<dbReference type="EMBL" id="JACGCM010002827">
    <property type="protein sequence ID" value="KAF6134714.1"/>
    <property type="molecule type" value="Genomic_DNA"/>
</dbReference>
<dbReference type="InterPro" id="IPR027417">
    <property type="entry name" value="P-loop_NTPase"/>
</dbReference>
<dbReference type="Pfam" id="PF10609">
    <property type="entry name" value="ParA"/>
    <property type="match status" value="1"/>
</dbReference>
<accession>A0A7J7KWT5</accession>
<dbReference type="InterPro" id="IPR033756">
    <property type="entry name" value="YlxH/NBP35"/>
</dbReference>
<evidence type="ECO:0000256" key="2">
    <source>
        <dbReference type="ARBA" id="ARBA00022840"/>
    </source>
</evidence>
<keyword evidence="4" id="KW-1185">Reference proteome</keyword>
<dbReference type="PANTHER" id="PTHR42961">
    <property type="entry name" value="IRON-SULFUR PROTEIN NUBPL"/>
    <property type="match status" value="1"/>
</dbReference>
<dbReference type="GO" id="GO:0032981">
    <property type="term" value="P:mitochondrial respiratory chain complex I assembly"/>
    <property type="evidence" value="ECO:0007669"/>
    <property type="project" value="TreeGrafter"/>
</dbReference>
<proteinExistence type="predicted"/>
<name>A0A7J7KWT5_9MAGN</name>
<dbReference type="GO" id="GO:0016226">
    <property type="term" value="P:iron-sulfur cluster assembly"/>
    <property type="evidence" value="ECO:0007669"/>
    <property type="project" value="InterPro"/>
</dbReference>
<dbReference type="GO" id="GO:0051539">
    <property type="term" value="F:4 iron, 4 sulfur cluster binding"/>
    <property type="evidence" value="ECO:0007669"/>
    <property type="project" value="TreeGrafter"/>
</dbReference>
<evidence type="ECO:0000256" key="1">
    <source>
        <dbReference type="ARBA" id="ARBA00022741"/>
    </source>
</evidence>
<dbReference type="InterPro" id="IPR044304">
    <property type="entry name" value="NUBPL-like"/>
</dbReference>
<keyword evidence="1" id="KW-0547">Nucleotide-binding</keyword>
<dbReference type="PANTHER" id="PTHR42961:SF2">
    <property type="entry name" value="IRON-SULFUR PROTEIN NUBPL"/>
    <property type="match status" value="1"/>
</dbReference>
<reference evidence="3 4" key="1">
    <citation type="journal article" date="2020" name="IScience">
        <title>Genome Sequencing of the Endangered Kingdonia uniflora (Circaeasteraceae, Ranunculales) Reveals Potential Mechanisms of Evolutionary Specialization.</title>
        <authorList>
            <person name="Sun Y."/>
            <person name="Deng T."/>
            <person name="Zhang A."/>
            <person name="Moore M.J."/>
            <person name="Landis J.B."/>
            <person name="Lin N."/>
            <person name="Zhang H."/>
            <person name="Zhang X."/>
            <person name="Huang J."/>
            <person name="Zhang X."/>
            <person name="Sun H."/>
            <person name="Wang H."/>
        </authorList>
    </citation>
    <scope>NUCLEOTIDE SEQUENCE [LARGE SCALE GENOMIC DNA]</scope>
    <source>
        <strain evidence="3">TB1705</strain>
        <tissue evidence="3">Leaf</tissue>
    </source>
</reference>
<organism evidence="3 4">
    <name type="scientific">Kingdonia uniflora</name>
    <dbReference type="NCBI Taxonomy" id="39325"/>
    <lineage>
        <taxon>Eukaryota</taxon>
        <taxon>Viridiplantae</taxon>
        <taxon>Streptophyta</taxon>
        <taxon>Embryophyta</taxon>
        <taxon>Tracheophyta</taxon>
        <taxon>Spermatophyta</taxon>
        <taxon>Magnoliopsida</taxon>
        <taxon>Ranunculales</taxon>
        <taxon>Circaeasteraceae</taxon>
        <taxon>Kingdonia</taxon>
    </lineage>
</organism>
<evidence type="ECO:0000313" key="3">
    <source>
        <dbReference type="EMBL" id="KAF6134714.1"/>
    </source>
</evidence>
<dbReference type="OrthoDB" id="1741334at2759"/>
<evidence type="ECO:0000313" key="4">
    <source>
        <dbReference type="Proteomes" id="UP000541444"/>
    </source>
</evidence>
<protein>
    <submittedName>
        <fullName evidence="3">Uncharacterized protein</fullName>
    </submittedName>
</protein>
<dbReference type="GO" id="GO:0005524">
    <property type="term" value="F:ATP binding"/>
    <property type="evidence" value="ECO:0007669"/>
    <property type="project" value="UniProtKB-KW"/>
</dbReference>